<dbReference type="AlphaFoldDB" id="A0A0D9QSW8"/>
<protein>
    <submittedName>
        <fullName evidence="1">Uncharacterized protein</fullName>
    </submittedName>
</protein>
<dbReference type="RefSeq" id="XP_012333377.1">
    <property type="nucleotide sequence ID" value="XM_012477954.1"/>
</dbReference>
<accession>A0A0D9QSW8</accession>
<sequence>MEEIAKVTTYMSDVMKILLKLLYYNHYRSSRNILYLSDSTGSTILEVTVNMTNVIWTFQREEECFIVKGIVFYPGAHL</sequence>
<dbReference type="EMBL" id="KQ001646">
    <property type="protein sequence ID" value="KJP90134.1"/>
    <property type="molecule type" value="Genomic_DNA"/>
</dbReference>
<gene>
    <name evidence="1" type="ORF">AK88_00303</name>
</gene>
<dbReference type="VEuPathDB" id="PlasmoDB:AK88_00303"/>
<keyword evidence="2" id="KW-1185">Reference proteome</keyword>
<reference evidence="1 2" key="1">
    <citation type="submission" date="2014-03" db="EMBL/GenBank/DDBJ databases">
        <title>The Genome Sequence of Plasmodium fragile nilgiri.</title>
        <authorList>
            <consortium name="The Broad Institute Genomics Platform"/>
            <consortium name="The Broad Institute Genome Sequencing Center for Infectious Disease"/>
            <person name="Neafsey D."/>
            <person name="Duraisingh M."/>
            <person name="Young S.K."/>
            <person name="Zeng Q."/>
            <person name="Gargeya S."/>
            <person name="Abouelleil A."/>
            <person name="Alvarado L."/>
            <person name="Chapman S.B."/>
            <person name="Gainer-Dewar J."/>
            <person name="Goldberg J."/>
            <person name="Griggs A."/>
            <person name="Gujja S."/>
            <person name="Hansen M."/>
            <person name="Howarth C."/>
            <person name="Imamovic A."/>
            <person name="Larimer J."/>
            <person name="Pearson M."/>
            <person name="Poon T.W."/>
            <person name="Priest M."/>
            <person name="Roberts A."/>
            <person name="Saif S."/>
            <person name="Shea T."/>
            <person name="Sykes S."/>
            <person name="Wortman J."/>
            <person name="Nusbaum C."/>
            <person name="Birren B."/>
        </authorList>
    </citation>
    <scope>NUCLEOTIDE SEQUENCE [LARGE SCALE GENOMIC DNA]</scope>
    <source>
        <strain evidence="2">nilgiri</strain>
    </source>
</reference>
<proteinExistence type="predicted"/>
<name>A0A0D9QSW8_PLAFR</name>
<evidence type="ECO:0000313" key="2">
    <source>
        <dbReference type="Proteomes" id="UP000054561"/>
    </source>
</evidence>
<evidence type="ECO:0000313" key="1">
    <source>
        <dbReference type="EMBL" id="KJP90134.1"/>
    </source>
</evidence>
<organism evidence="1 2">
    <name type="scientific">Plasmodium fragile</name>
    <dbReference type="NCBI Taxonomy" id="5857"/>
    <lineage>
        <taxon>Eukaryota</taxon>
        <taxon>Sar</taxon>
        <taxon>Alveolata</taxon>
        <taxon>Apicomplexa</taxon>
        <taxon>Aconoidasida</taxon>
        <taxon>Haemosporida</taxon>
        <taxon>Plasmodiidae</taxon>
        <taxon>Plasmodium</taxon>
        <taxon>Plasmodium (Plasmodium)</taxon>
    </lineage>
</organism>
<dbReference type="Proteomes" id="UP000054561">
    <property type="component" value="Unassembled WGS sequence"/>
</dbReference>
<dbReference type="GeneID" id="24265617"/>